<dbReference type="PROSITE" id="PS51257">
    <property type="entry name" value="PROKAR_LIPOPROTEIN"/>
    <property type="match status" value="1"/>
</dbReference>
<name>A0A8E2E7B6_9PEZI</name>
<dbReference type="InterPro" id="IPR027417">
    <property type="entry name" value="P-loop_NTPase"/>
</dbReference>
<evidence type="ECO:0000313" key="2">
    <source>
        <dbReference type="Proteomes" id="UP000250266"/>
    </source>
</evidence>
<dbReference type="EMBL" id="KV745043">
    <property type="protein sequence ID" value="OCK78730.1"/>
    <property type="molecule type" value="Genomic_DNA"/>
</dbReference>
<gene>
    <name evidence="1" type="ORF">K432DRAFT_435802</name>
</gene>
<accession>A0A8E2E7B6</accession>
<dbReference type="Proteomes" id="UP000250266">
    <property type="component" value="Unassembled WGS sequence"/>
</dbReference>
<reference evidence="1 2" key="1">
    <citation type="journal article" date="2016" name="Nat. Commun.">
        <title>Ectomycorrhizal ecology is imprinted in the genome of the dominant symbiotic fungus Cenococcum geophilum.</title>
        <authorList>
            <consortium name="DOE Joint Genome Institute"/>
            <person name="Peter M."/>
            <person name="Kohler A."/>
            <person name="Ohm R.A."/>
            <person name="Kuo A."/>
            <person name="Krutzmann J."/>
            <person name="Morin E."/>
            <person name="Arend M."/>
            <person name="Barry K.W."/>
            <person name="Binder M."/>
            <person name="Choi C."/>
            <person name="Clum A."/>
            <person name="Copeland A."/>
            <person name="Grisel N."/>
            <person name="Haridas S."/>
            <person name="Kipfer T."/>
            <person name="LaButti K."/>
            <person name="Lindquist E."/>
            <person name="Lipzen A."/>
            <person name="Maire R."/>
            <person name="Meier B."/>
            <person name="Mihaltcheva S."/>
            <person name="Molinier V."/>
            <person name="Murat C."/>
            <person name="Poggeler S."/>
            <person name="Quandt C.A."/>
            <person name="Sperisen C."/>
            <person name="Tritt A."/>
            <person name="Tisserant E."/>
            <person name="Crous P.W."/>
            <person name="Henrissat B."/>
            <person name="Nehls U."/>
            <person name="Egli S."/>
            <person name="Spatafora J.W."/>
            <person name="Grigoriev I.V."/>
            <person name="Martin F.M."/>
        </authorList>
    </citation>
    <scope>NUCLEOTIDE SEQUENCE [LARGE SCALE GENOMIC DNA]</scope>
    <source>
        <strain evidence="1 2">CBS 459.81</strain>
    </source>
</reference>
<dbReference type="AlphaFoldDB" id="A0A8E2E7B6"/>
<dbReference type="OrthoDB" id="2316594at2759"/>
<evidence type="ECO:0000313" key="1">
    <source>
        <dbReference type="EMBL" id="OCK78730.1"/>
    </source>
</evidence>
<dbReference type="Gene3D" id="3.40.50.300">
    <property type="entry name" value="P-loop containing nucleotide triphosphate hydrolases"/>
    <property type="match status" value="1"/>
</dbReference>
<proteinExistence type="predicted"/>
<dbReference type="SUPFAM" id="SSF52540">
    <property type="entry name" value="P-loop containing nucleoside triphosphate hydrolases"/>
    <property type="match status" value="1"/>
</dbReference>
<protein>
    <recommendedName>
        <fullName evidence="3">AAA+ ATPase domain-containing protein</fullName>
    </recommendedName>
</protein>
<sequence length="471" mass="52537">MANSKYEESLKELATYRELHISGPYSGGACKERKLLQIERTPLFSWEAKQIAQEILPQYGYLGEGNLPGPTILLNTNTPWSAFICGSQGSGKSHTLSCMLENCLSASPKIGKLPTPLTGIVFHYDPRSTAQVCEAAYLCSADIRVKVLLSPGSHERLEAAYRNLPKADMNLEVHTLRLKSHHLNLSRMKSLMALADKESAPPLYAEMINNFLRQMNVARKPFVFEKFRRDVNNLDLLGNQKQTMNQRLELLEYLMEKPPTPMRNGETTANRVDVLKNDPGTLTIVDLNDPYIDASYACMLFDICLDIFLEINKCDGQNEKGGRVVALDEAHMYMQNGPAADRFTESLIHAIAKERHEGARVIVATQEPTISTKFLDLCSMTFVHRFTSPAWFDTLKGHLAGASTQSGISHDEVRAILNKICKLNVGEALLFSPSALVRVEGGKPTTMNNSYLEFKTRPRLSWDGGQSLLAN</sequence>
<keyword evidence="2" id="KW-1185">Reference proteome</keyword>
<evidence type="ECO:0008006" key="3">
    <source>
        <dbReference type="Google" id="ProtNLM"/>
    </source>
</evidence>
<organism evidence="1 2">
    <name type="scientific">Lepidopterella palustris CBS 459.81</name>
    <dbReference type="NCBI Taxonomy" id="1314670"/>
    <lineage>
        <taxon>Eukaryota</taxon>
        <taxon>Fungi</taxon>
        <taxon>Dikarya</taxon>
        <taxon>Ascomycota</taxon>
        <taxon>Pezizomycotina</taxon>
        <taxon>Dothideomycetes</taxon>
        <taxon>Pleosporomycetidae</taxon>
        <taxon>Mytilinidiales</taxon>
        <taxon>Argynnaceae</taxon>
        <taxon>Lepidopterella</taxon>
    </lineage>
</organism>